<name>A0A2T5RHW3_9FIRM</name>
<protein>
    <submittedName>
        <fullName evidence="1">Uncharacterized protein</fullName>
    </submittedName>
</protein>
<dbReference type="AlphaFoldDB" id="A0A2T5RHW3"/>
<evidence type="ECO:0000313" key="2">
    <source>
        <dbReference type="Proteomes" id="UP000244089"/>
    </source>
</evidence>
<dbReference type="Gene3D" id="1.20.5.320">
    <property type="entry name" value="6-Phosphogluconate Dehydrogenase, domain 3"/>
    <property type="match status" value="1"/>
</dbReference>
<dbReference type="SUPFAM" id="SSF58100">
    <property type="entry name" value="Bacterial hemolysins"/>
    <property type="match status" value="1"/>
</dbReference>
<organism evidence="1 2">
    <name type="scientific">Halanaerobium saccharolyticum</name>
    <dbReference type="NCBI Taxonomy" id="43595"/>
    <lineage>
        <taxon>Bacteria</taxon>
        <taxon>Bacillati</taxon>
        <taxon>Bacillota</taxon>
        <taxon>Clostridia</taxon>
        <taxon>Halanaerobiales</taxon>
        <taxon>Halanaerobiaceae</taxon>
        <taxon>Halanaerobium</taxon>
    </lineage>
</organism>
<sequence length="137" mass="15434">MDQELLDGIRQIVREEISGVKDDVSSLKGDVSSLKSDVSSLKNDVSGLKDDVSLLKTDVSILKTDVAEMKPQLKENTDMIRTLLARTETHGAKLDQLDLKMANLEGTEKRQNKLEEEFYHHRHKIVIETDSPDFKVG</sequence>
<dbReference type="RefSeq" id="WP_108141226.1">
    <property type="nucleotide sequence ID" value="NZ_QAXS01000024.1"/>
</dbReference>
<dbReference type="Proteomes" id="UP000244089">
    <property type="component" value="Unassembled WGS sequence"/>
</dbReference>
<dbReference type="OrthoDB" id="1708171at2"/>
<proteinExistence type="predicted"/>
<comment type="caution">
    <text evidence="1">The sequence shown here is derived from an EMBL/GenBank/DDBJ whole genome shotgun (WGS) entry which is preliminary data.</text>
</comment>
<dbReference type="EMBL" id="QAXS01000024">
    <property type="protein sequence ID" value="PTV96851.1"/>
    <property type="molecule type" value="Genomic_DNA"/>
</dbReference>
<reference evidence="1 2" key="1">
    <citation type="submission" date="2018-04" db="EMBL/GenBank/DDBJ databases">
        <title>Subsurface microbial communities from deep shales in Ohio and West Virginia, USA.</title>
        <authorList>
            <person name="Wrighton K."/>
        </authorList>
    </citation>
    <scope>NUCLEOTIDE SEQUENCE [LARGE SCALE GENOMIC DNA]</scope>
    <source>
        <strain evidence="1 2">WC1</strain>
    </source>
</reference>
<evidence type="ECO:0000313" key="1">
    <source>
        <dbReference type="EMBL" id="PTV96851.1"/>
    </source>
</evidence>
<gene>
    <name evidence="1" type="ORF">C8C76_12450</name>
</gene>
<accession>A0A2T5RHW3</accession>
<dbReference type="Gene3D" id="1.20.5.190">
    <property type="match status" value="1"/>
</dbReference>